<protein>
    <recommendedName>
        <fullName evidence="8">Rhodopsin domain-containing protein</fullName>
    </recommendedName>
</protein>
<comment type="subcellular location">
    <subcellularLocation>
        <location evidence="1">Membrane</location>
        <topology evidence="1">Multi-pass membrane protein</topology>
    </subcellularLocation>
</comment>
<evidence type="ECO:0000313" key="10">
    <source>
        <dbReference type="Proteomes" id="UP000030651"/>
    </source>
</evidence>
<dbReference type="InterPro" id="IPR052337">
    <property type="entry name" value="SAT4-like"/>
</dbReference>
<feature type="transmembrane region" description="Helical" evidence="7">
    <location>
        <begin position="241"/>
        <end position="261"/>
    </location>
</feature>
<feature type="transmembrane region" description="Helical" evidence="7">
    <location>
        <begin position="203"/>
        <end position="221"/>
    </location>
</feature>
<dbReference type="AlphaFoldDB" id="W3WMN3"/>
<dbReference type="Proteomes" id="UP000030651">
    <property type="component" value="Unassembled WGS sequence"/>
</dbReference>
<evidence type="ECO:0000256" key="3">
    <source>
        <dbReference type="ARBA" id="ARBA00022989"/>
    </source>
</evidence>
<evidence type="ECO:0000256" key="7">
    <source>
        <dbReference type="SAM" id="Phobius"/>
    </source>
</evidence>
<evidence type="ECO:0000256" key="4">
    <source>
        <dbReference type="ARBA" id="ARBA00023136"/>
    </source>
</evidence>
<keyword evidence="3 7" id="KW-1133">Transmembrane helix</keyword>
<dbReference type="Pfam" id="PF20684">
    <property type="entry name" value="Fung_rhodopsin"/>
    <property type="match status" value="1"/>
</dbReference>
<keyword evidence="4 7" id="KW-0472">Membrane</keyword>
<evidence type="ECO:0000256" key="2">
    <source>
        <dbReference type="ARBA" id="ARBA00022692"/>
    </source>
</evidence>
<feature type="transmembrane region" description="Helical" evidence="7">
    <location>
        <begin position="12"/>
        <end position="32"/>
    </location>
</feature>
<gene>
    <name evidence="9" type="ORF">PFICI_13607</name>
</gene>
<dbReference type="KEGG" id="pfy:PFICI_13607"/>
<dbReference type="RefSeq" id="XP_007840379.1">
    <property type="nucleotide sequence ID" value="XM_007842188.1"/>
</dbReference>
<dbReference type="PANTHER" id="PTHR33048">
    <property type="entry name" value="PTH11-LIKE INTEGRAL MEMBRANE PROTEIN (AFU_ORTHOLOGUE AFUA_5G11245)"/>
    <property type="match status" value="1"/>
</dbReference>
<feature type="transmembrane region" description="Helical" evidence="7">
    <location>
        <begin position="122"/>
        <end position="143"/>
    </location>
</feature>
<reference evidence="10" key="1">
    <citation type="journal article" date="2015" name="BMC Genomics">
        <title>Genomic and transcriptomic analysis of the endophytic fungus Pestalotiopsis fici reveals its lifestyle and high potential for synthesis of natural products.</title>
        <authorList>
            <person name="Wang X."/>
            <person name="Zhang X."/>
            <person name="Liu L."/>
            <person name="Xiang M."/>
            <person name="Wang W."/>
            <person name="Sun X."/>
            <person name="Che Y."/>
            <person name="Guo L."/>
            <person name="Liu G."/>
            <person name="Guo L."/>
            <person name="Wang C."/>
            <person name="Yin W.B."/>
            <person name="Stadler M."/>
            <person name="Zhang X."/>
            <person name="Liu X."/>
        </authorList>
    </citation>
    <scope>NUCLEOTIDE SEQUENCE [LARGE SCALE GENOMIC DNA]</scope>
    <source>
        <strain evidence="10">W106-1 / CGMCC3.15140</strain>
    </source>
</reference>
<keyword evidence="2 7" id="KW-0812">Transmembrane</keyword>
<feature type="transmembrane region" description="Helical" evidence="7">
    <location>
        <begin position="87"/>
        <end position="110"/>
    </location>
</feature>
<feature type="compositionally biased region" description="Polar residues" evidence="6">
    <location>
        <begin position="277"/>
        <end position="304"/>
    </location>
</feature>
<proteinExistence type="inferred from homology"/>
<dbReference type="eggNOG" id="ENOG502SMC3">
    <property type="taxonomic scope" value="Eukaryota"/>
</dbReference>
<dbReference type="GO" id="GO:0016020">
    <property type="term" value="C:membrane"/>
    <property type="evidence" value="ECO:0007669"/>
    <property type="project" value="UniProtKB-SubCell"/>
</dbReference>
<organism evidence="9 10">
    <name type="scientific">Pestalotiopsis fici (strain W106-1 / CGMCC3.15140)</name>
    <dbReference type="NCBI Taxonomy" id="1229662"/>
    <lineage>
        <taxon>Eukaryota</taxon>
        <taxon>Fungi</taxon>
        <taxon>Dikarya</taxon>
        <taxon>Ascomycota</taxon>
        <taxon>Pezizomycotina</taxon>
        <taxon>Sordariomycetes</taxon>
        <taxon>Xylariomycetidae</taxon>
        <taxon>Amphisphaeriales</taxon>
        <taxon>Sporocadaceae</taxon>
        <taxon>Pestalotiopsis</taxon>
    </lineage>
</organism>
<accession>W3WMN3</accession>
<dbReference type="OrthoDB" id="3923077at2759"/>
<evidence type="ECO:0000259" key="8">
    <source>
        <dbReference type="Pfam" id="PF20684"/>
    </source>
</evidence>
<dbReference type="InParanoid" id="W3WMN3"/>
<evidence type="ECO:0000313" key="9">
    <source>
        <dbReference type="EMBL" id="ETS75123.1"/>
    </source>
</evidence>
<feature type="region of interest" description="Disordered" evidence="6">
    <location>
        <begin position="275"/>
        <end position="304"/>
    </location>
</feature>
<dbReference type="OMA" id="LRFWWIC"/>
<evidence type="ECO:0000256" key="6">
    <source>
        <dbReference type="SAM" id="MobiDB-lite"/>
    </source>
</evidence>
<dbReference type="InterPro" id="IPR049326">
    <property type="entry name" value="Rhodopsin_dom_fungi"/>
</dbReference>
<evidence type="ECO:0000256" key="1">
    <source>
        <dbReference type="ARBA" id="ARBA00004141"/>
    </source>
</evidence>
<feature type="transmembrane region" description="Helical" evidence="7">
    <location>
        <begin position="171"/>
        <end position="191"/>
    </location>
</feature>
<name>W3WMN3_PESFW</name>
<feature type="transmembrane region" description="Helical" evidence="7">
    <location>
        <begin position="44"/>
        <end position="67"/>
    </location>
</feature>
<feature type="domain" description="Rhodopsin" evidence="8">
    <location>
        <begin position="28"/>
        <end position="266"/>
    </location>
</feature>
<dbReference type="HOGENOM" id="CLU_028200_3_4_1"/>
<dbReference type="EMBL" id="KI912119">
    <property type="protein sequence ID" value="ETS75123.1"/>
    <property type="molecule type" value="Genomic_DNA"/>
</dbReference>
<sequence>MADNDNLGPGLRAAASTFFALAAVTLFLRCYVRLRMSKAFGWDDWFMVLSTIFYALNTSTCLAGVAHGTGQHYWKLQPADLSAATMFWWYCYLSYAWSMIFSKASIAVFLMRITPNRRHRMVIYCALGVSIFCGLVFFFVALFQCTPVSYFWTRAGAGSCLSIDVIINVVYAYSALSIITDFTFTLLPVYLVWNLQMDKRTKFALIPILSMGCVASCAVAVRMAYLENFRSNDFLYSTTDIAIWSQIEMGLAISAGSLATLQPLMKMTLRKLGFTGSGDSEQTPSSAGLRTFGQGSNKSSFSRKTPKSLFSMTTFTRMDEETEEEQTIVVADKDDVELGARPGTRVSLRNDPHDYRVKVKTTNSDGSKWARTLGETEEDVQGITKKTSFQVV</sequence>
<keyword evidence="10" id="KW-1185">Reference proteome</keyword>
<comment type="similarity">
    <text evidence="5">Belongs to the SAT4 family.</text>
</comment>
<evidence type="ECO:0000256" key="5">
    <source>
        <dbReference type="ARBA" id="ARBA00038359"/>
    </source>
</evidence>
<dbReference type="GeneID" id="19278620"/>
<dbReference type="PANTHER" id="PTHR33048:SF96">
    <property type="entry name" value="INTEGRAL MEMBRANE PROTEIN"/>
    <property type="match status" value="1"/>
</dbReference>